<protein>
    <submittedName>
        <fullName evidence="6">DNA-binding transcriptional regulator, LysR family</fullName>
    </submittedName>
</protein>
<dbReference type="Gene3D" id="3.40.190.10">
    <property type="entry name" value="Periplasmic binding protein-like II"/>
    <property type="match status" value="2"/>
</dbReference>
<evidence type="ECO:0000259" key="5">
    <source>
        <dbReference type="PROSITE" id="PS50931"/>
    </source>
</evidence>
<evidence type="ECO:0000256" key="3">
    <source>
        <dbReference type="ARBA" id="ARBA00023125"/>
    </source>
</evidence>
<evidence type="ECO:0000313" key="7">
    <source>
        <dbReference type="Proteomes" id="UP000198519"/>
    </source>
</evidence>
<dbReference type="InterPro" id="IPR000847">
    <property type="entry name" value="LysR_HTH_N"/>
</dbReference>
<organism evidence="6 7">
    <name type="scientific">Marinobacter zhejiangensis</name>
    <dbReference type="NCBI Taxonomy" id="488535"/>
    <lineage>
        <taxon>Bacteria</taxon>
        <taxon>Pseudomonadati</taxon>
        <taxon>Pseudomonadota</taxon>
        <taxon>Gammaproteobacteria</taxon>
        <taxon>Pseudomonadales</taxon>
        <taxon>Marinobacteraceae</taxon>
        <taxon>Marinobacter</taxon>
    </lineage>
</organism>
<comment type="similarity">
    <text evidence="1">Belongs to the LysR transcriptional regulatory family.</text>
</comment>
<proteinExistence type="inferred from homology"/>
<dbReference type="Pfam" id="PF00126">
    <property type="entry name" value="HTH_1"/>
    <property type="match status" value="1"/>
</dbReference>
<keyword evidence="2" id="KW-0805">Transcription regulation</keyword>
<dbReference type="GO" id="GO:0003700">
    <property type="term" value="F:DNA-binding transcription factor activity"/>
    <property type="evidence" value="ECO:0007669"/>
    <property type="project" value="InterPro"/>
</dbReference>
<evidence type="ECO:0000256" key="2">
    <source>
        <dbReference type="ARBA" id="ARBA00023015"/>
    </source>
</evidence>
<dbReference type="Gene3D" id="1.10.10.10">
    <property type="entry name" value="Winged helix-like DNA-binding domain superfamily/Winged helix DNA-binding domain"/>
    <property type="match status" value="1"/>
</dbReference>
<gene>
    <name evidence="6" type="ORF">SAMN04487963_2185</name>
</gene>
<dbReference type="SUPFAM" id="SSF46785">
    <property type="entry name" value="Winged helix' DNA-binding domain"/>
    <property type="match status" value="1"/>
</dbReference>
<evidence type="ECO:0000256" key="1">
    <source>
        <dbReference type="ARBA" id="ARBA00009437"/>
    </source>
</evidence>
<dbReference type="STRING" id="488535.SAMN04487963_2185"/>
<dbReference type="InterPro" id="IPR036390">
    <property type="entry name" value="WH_DNA-bd_sf"/>
</dbReference>
<dbReference type="CDD" id="cd08417">
    <property type="entry name" value="PBP2_Nitroaromatics_like"/>
    <property type="match status" value="1"/>
</dbReference>
<reference evidence="7" key="1">
    <citation type="submission" date="2016-10" db="EMBL/GenBank/DDBJ databases">
        <authorList>
            <person name="Varghese N."/>
            <person name="Submissions S."/>
        </authorList>
    </citation>
    <scope>NUCLEOTIDE SEQUENCE [LARGE SCALE GENOMIC DNA]</scope>
    <source>
        <strain evidence="7">CGMCC 1.7061</strain>
    </source>
</reference>
<dbReference type="InterPro" id="IPR036388">
    <property type="entry name" value="WH-like_DNA-bd_sf"/>
</dbReference>
<dbReference type="InterPro" id="IPR050389">
    <property type="entry name" value="LysR-type_TF"/>
</dbReference>
<keyword evidence="3 6" id="KW-0238">DNA-binding</keyword>
<dbReference type="AlphaFoldDB" id="A0A1I4Q5L9"/>
<dbReference type="RefSeq" id="WP_092022432.1">
    <property type="nucleotide sequence ID" value="NZ_FOUE01000003.1"/>
</dbReference>
<dbReference type="SUPFAM" id="SSF53850">
    <property type="entry name" value="Periplasmic binding protein-like II"/>
    <property type="match status" value="1"/>
</dbReference>
<keyword evidence="4" id="KW-0804">Transcription</keyword>
<dbReference type="EMBL" id="FOUE01000003">
    <property type="protein sequence ID" value="SFM35136.1"/>
    <property type="molecule type" value="Genomic_DNA"/>
</dbReference>
<dbReference type="PRINTS" id="PR00039">
    <property type="entry name" value="HTHLYSR"/>
</dbReference>
<sequence>MKLNLRSVDLNLLPVFAAVVEHRQLSRAAEHLGMSQPAVSAALQRLRLTVGDALFVRSRSGLQPTPRADALYQQVRQGLEVLTEALDPEPVFDPATAQRNFRIVAVDYLETLVLGKLVSAIQVESQSLGVKVLPQQAGWQKWLLDAEADFAFDTQPPDDARLLVEAVGEEALVVVARQGHPLIKGSLSLDQFLMAGHVVLPERERRTLPLDQILGMPGWRRNIGAQVGNFTSLVSVASTSDLIATIPLRLADRLAPMFQLQVLPFPVPVDPVPVYLIWPSAMDQDPAHRWLKQKLLDCLPYG</sequence>
<dbReference type="GO" id="GO:0003677">
    <property type="term" value="F:DNA binding"/>
    <property type="evidence" value="ECO:0007669"/>
    <property type="project" value="UniProtKB-KW"/>
</dbReference>
<evidence type="ECO:0000313" key="6">
    <source>
        <dbReference type="EMBL" id="SFM35136.1"/>
    </source>
</evidence>
<dbReference type="PANTHER" id="PTHR30118:SF15">
    <property type="entry name" value="TRANSCRIPTIONAL REGULATORY PROTEIN"/>
    <property type="match status" value="1"/>
</dbReference>
<keyword evidence="7" id="KW-1185">Reference proteome</keyword>
<accession>A0A1I4Q5L9</accession>
<dbReference type="PROSITE" id="PS50931">
    <property type="entry name" value="HTH_LYSR"/>
    <property type="match status" value="1"/>
</dbReference>
<dbReference type="OrthoDB" id="8893795at2"/>
<evidence type="ECO:0000256" key="4">
    <source>
        <dbReference type="ARBA" id="ARBA00023163"/>
    </source>
</evidence>
<dbReference type="PANTHER" id="PTHR30118">
    <property type="entry name" value="HTH-TYPE TRANSCRIPTIONAL REGULATOR LEUO-RELATED"/>
    <property type="match status" value="1"/>
</dbReference>
<dbReference type="InterPro" id="IPR005119">
    <property type="entry name" value="LysR_subst-bd"/>
</dbReference>
<dbReference type="InterPro" id="IPR037402">
    <property type="entry name" value="YidZ_PBP2"/>
</dbReference>
<name>A0A1I4Q5L9_9GAMM</name>
<feature type="domain" description="HTH lysR-type" evidence="5">
    <location>
        <begin position="8"/>
        <end position="65"/>
    </location>
</feature>
<dbReference type="Proteomes" id="UP000198519">
    <property type="component" value="Unassembled WGS sequence"/>
</dbReference>
<dbReference type="Pfam" id="PF03466">
    <property type="entry name" value="LysR_substrate"/>
    <property type="match status" value="1"/>
</dbReference>